<dbReference type="InterPro" id="IPR006076">
    <property type="entry name" value="FAD-dep_OxRdtase"/>
</dbReference>
<evidence type="ECO:0000313" key="9">
    <source>
        <dbReference type="EMBL" id="MFD2141092.1"/>
    </source>
</evidence>
<dbReference type="InterPro" id="IPR036188">
    <property type="entry name" value="FAD/NAD-bd_sf"/>
</dbReference>
<feature type="domain" description="FAD dependent oxidoreductase" evidence="8">
    <location>
        <begin position="2"/>
        <end position="398"/>
    </location>
</feature>
<dbReference type="Pfam" id="PF01266">
    <property type="entry name" value="DAO"/>
    <property type="match status" value="1"/>
</dbReference>
<dbReference type="InterPro" id="IPR023080">
    <property type="entry name" value="DadA"/>
</dbReference>
<organism evidence="9 10">
    <name type="scientific">Ancylobacter oerskovii</name>
    <dbReference type="NCBI Taxonomy" id="459519"/>
    <lineage>
        <taxon>Bacteria</taxon>
        <taxon>Pseudomonadati</taxon>
        <taxon>Pseudomonadota</taxon>
        <taxon>Alphaproteobacteria</taxon>
        <taxon>Hyphomicrobiales</taxon>
        <taxon>Xanthobacteraceae</taxon>
        <taxon>Ancylobacter</taxon>
    </lineage>
</organism>
<evidence type="ECO:0000256" key="5">
    <source>
        <dbReference type="ARBA" id="ARBA00023002"/>
    </source>
</evidence>
<dbReference type="EC" id="1.4.99.-" evidence="7"/>
<name>A0ABW4YY08_9HYPH</name>
<dbReference type="RefSeq" id="WP_213350378.1">
    <property type="nucleotide sequence ID" value="NZ_JAHBGB010000002.1"/>
</dbReference>
<evidence type="ECO:0000256" key="6">
    <source>
        <dbReference type="ARBA" id="ARBA00047884"/>
    </source>
</evidence>
<dbReference type="Gene3D" id="3.30.9.10">
    <property type="entry name" value="D-Amino Acid Oxidase, subunit A, domain 2"/>
    <property type="match status" value="1"/>
</dbReference>
<evidence type="ECO:0000256" key="1">
    <source>
        <dbReference type="ARBA" id="ARBA00001974"/>
    </source>
</evidence>
<keyword evidence="4 7" id="KW-0274">FAD</keyword>
<dbReference type="EMBL" id="JBHUHD010000001">
    <property type="protein sequence ID" value="MFD2141092.1"/>
    <property type="molecule type" value="Genomic_DNA"/>
</dbReference>
<evidence type="ECO:0000256" key="4">
    <source>
        <dbReference type="ARBA" id="ARBA00022827"/>
    </source>
</evidence>
<comment type="caution">
    <text evidence="9">The sequence shown here is derived from an EMBL/GenBank/DDBJ whole genome shotgun (WGS) entry which is preliminary data.</text>
</comment>
<protein>
    <recommendedName>
        <fullName evidence="7">D-amino acid dehydrogenase</fullName>
        <ecNumber evidence="7">1.4.99.-</ecNumber>
    </recommendedName>
</protein>
<dbReference type="GO" id="GO:0016491">
    <property type="term" value="F:oxidoreductase activity"/>
    <property type="evidence" value="ECO:0007669"/>
    <property type="project" value="UniProtKB-KW"/>
</dbReference>
<dbReference type="SUPFAM" id="SSF51905">
    <property type="entry name" value="FAD/NAD(P)-binding domain"/>
    <property type="match status" value="1"/>
</dbReference>
<sequence length="417" mass="45104">MKIVILGAGVIGITSAWYLAKAGHQVTVLDRQAGPALETSFANAGEVSPGYSSPWAAPGIPVKAMKWLFMKHAPLIIRPMADAATWRWVFAMLRNCTAERYAVNKSRMVRIAEYSRDCLEELRAETGIHYDERMQGTLQVFRDQKQLDGIGKDVEVLKADGVPFNVLDPAGCVAAEPGLAPVKHKIVGGLQLPGDETGDCFKFTNALHKLCEAAGVSFRFGVDIRRLKHERDRVVAVETSLGDIEADAYVLALGSYAPALAKPLGLDLPVYPVKGYSITVPIVNEARAPVSTVMDETYKVAITRLGDRIRVGGMAEIAGFNLDLPPARRATLEHSVEDLFGGAGDQKRATFWTGLRPMTPDGTPVIGGTRYGNLYINGGHGTLGWTMSCGSGKVLADLVNRVKPAIETADLALSRYR</sequence>
<dbReference type="PANTHER" id="PTHR13847">
    <property type="entry name" value="SARCOSINE DEHYDROGENASE-RELATED"/>
    <property type="match status" value="1"/>
</dbReference>
<keyword evidence="5 7" id="KW-0560">Oxidoreductase</keyword>
<proteinExistence type="inferred from homology"/>
<dbReference type="Gene3D" id="3.50.50.60">
    <property type="entry name" value="FAD/NAD(P)-binding domain"/>
    <property type="match status" value="2"/>
</dbReference>
<feature type="binding site" evidence="7">
    <location>
        <begin position="3"/>
        <end position="17"/>
    </location>
    <ligand>
        <name>FAD</name>
        <dbReference type="ChEBI" id="CHEBI:57692"/>
    </ligand>
</feature>
<keyword evidence="10" id="KW-1185">Reference proteome</keyword>
<comment type="function">
    <text evidence="7">Oxidative deamination of D-amino acids.</text>
</comment>
<evidence type="ECO:0000313" key="10">
    <source>
        <dbReference type="Proteomes" id="UP001597299"/>
    </source>
</evidence>
<accession>A0ABW4YY08</accession>
<keyword evidence="3 7" id="KW-0285">Flavoprotein</keyword>
<dbReference type="PANTHER" id="PTHR13847:SF280">
    <property type="entry name" value="D-AMINO ACID DEHYDROGENASE"/>
    <property type="match status" value="1"/>
</dbReference>
<dbReference type="SUPFAM" id="SSF54373">
    <property type="entry name" value="FAD-linked reductases, C-terminal domain"/>
    <property type="match status" value="1"/>
</dbReference>
<dbReference type="HAMAP" id="MF_01202">
    <property type="entry name" value="DadA"/>
    <property type="match status" value="1"/>
</dbReference>
<dbReference type="Proteomes" id="UP001597299">
    <property type="component" value="Unassembled WGS sequence"/>
</dbReference>
<reference evidence="10" key="1">
    <citation type="journal article" date="2019" name="Int. J. Syst. Evol. Microbiol.">
        <title>The Global Catalogue of Microorganisms (GCM) 10K type strain sequencing project: providing services to taxonomists for standard genome sequencing and annotation.</title>
        <authorList>
            <consortium name="The Broad Institute Genomics Platform"/>
            <consortium name="The Broad Institute Genome Sequencing Center for Infectious Disease"/>
            <person name="Wu L."/>
            <person name="Ma J."/>
        </authorList>
    </citation>
    <scope>NUCLEOTIDE SEQUENCE [LARGE SCALE GENOMIC DNA]</scope>
    <source>
        <strain evidence="10">CCM 7435</strain>
    </source>
</reference>
<evidence type="ECO:0000256" key="3">
    <source>
        <dbReference type="ARBA" id="ARBA00022630"/>
    </source>
</evidence>
<comment type="similarity">
    <text evidence="2 7">Belongs to the DadA oxidoreductase family.</text>
</comment>
<comment type="cofactor">
    <cofactor evidence="1 7">
        <name>FAD</name>
        <dbReference type="ChEBI" id="CHEBI:57692"/>
    </cofactor>
</comment>
<evidence type="ECO:0000256" key="7">
    <source>
        <dbReference type="HAMAP-Rule" id="MF_01202"/>
    </source>
</evidence>
<evidence type="ECO:0000256" key="2">
    <source>
        <dbReference type="ARBA" id="ARBA00009410"/>
    </source>
</evidence>
<gene>
    <name evidence="7" type="primary">dadA</name>
    <name evidence="9" type="ORF">ACFSNC_11815</name>
</gene>
<dbReference type="NCBIfam" id="NF001933">
    <property type="entry name" value="PRK00711.1"/>
    <property type="match status" value="1"/>
</dbReference>
<evidence type="ECO:0000259" key="8">
    <source>
        <dbReference type="Pfam" id="PF01266"/>
    </source>
</evidence>
<comment type="catalytic activity">
    <reaction evidence="6 7">
        <text>a D-alpha-amino acid + A + H2O = a 2-oxocarboxylate + AH2 + NH4(+)</text>
        <dbReference type="Rhea" id="RHEA:18125"/>
        <dbReference type="ChEBI" id="CHEBI:13193"/>
        <dbReference type="ChEBI" id="CHEBI:15377"/>
        <dbReference type="ChEBI" id="CHEBI:17499"/>
        <dbReference type="ChEBI" id="CHEBI:28938"/>
        <dbReference type="ChEBI" id="CHEBI:35179"/>
        <dbReference type="ChEBI" id="CHEBI:59871"/>
    </reaction>
</comment>